<evidence type="ECO:0000313" key="3">
    <source>
        <dbReference type="Proteomes" id="UP000054466"/>
    </source>
</evidence>
<organism evidence="2 3">
    <name type="scientific">Cladophialophora immunda</name>
    <dbReference type="NCBI Taxonomy" id="569365"/>
    <lineage>
        <taxon>Eukaryota</taxon>
        <taxon>Fungi</taxon>
        <taxon>Dikarya</taxon>
        <taxon>Ascomycota</taxon>
        <taxon>Pezizomycotina</taxon>
        <taxon>Eurotiomycetes</taxon>
        <taxon>Chaetothyriomycetidae</taxon>
        <taxon>Chaetothyriales</taxon>
        <taxon>Herpotrichiellaceae</taxon>
        <taxon>Cladophialophora</taxon>
    </lineage>
</organism>
<dbReference type="HOGENOM" id="CLU_1434305_0_0_1"/>
<dbReference type="GeneID" id="27341695"/>
<dbReference type="RefSeq" id="XP_016251016.1">
    <property type="nucleotide sequence ID" value="XM_016389114.1"/>
</dbReference>
<dbReference type="VEuPathDB" id="FungiDB:PV07_02501"/>
<dbReference type="Proteomes" id="UP000054466">
    <property type="component" value="Unassembled WGS sequence"/>
</dbReference>
<accession>A0A0D2CL33</accession>
<protein>
    <submittedName>
        <fullName evidence="2">Uncharacterized protein</fullName>
    </submittedName>
</protein>
<keyword evidence="3" id="KW-1185">Reference proteome</keyword>
<reference evidence="2 3" key="1">
    <citation type="submission" date="2015-01" db="EMBL/GenBank/DDBJ databases">
        <title>The Genome Sequence of Cladophialophora immunda CBS83496.</title>
        <authorList>
            <consortium name="The Broad Institute Genomics Platform"/>
            <person name="Cuomo C."/>
            <person name="de Hoog S."/>
            <person name="Gorbushina A."/>
            <person name="Stielow B."/>
            <person name="Teixiera M."/>
            <person name="Abouelleil A."/>
            <person name="Chapman S.B."/>
            <person name="Priest M."/>
            <person name="Young S.K."/>
            <person name="Wortman J."/>
            <person name="Nusbaum C."/>
            <person name="Birren B."/>
        </authorList>
    </citation>
    <scope>NUCLEOTIDE SEQUENCE [LARGE SCALE GENOMIC DNA]</scope>
    <source>
        <strain evidence="2 3">CBS 83496</strain>
    </source>
</reference>
<evidence type="ECO:0000256" key="1">
    <source>
        <dbReference type="SAM" id="MobiDB-lite"/>
    </source>
</evidence>
<evidence type="ECO:0000313" key="2">
    <source>
        <dbReference type="EMBL" id="KIW30800.1"/>
    </source>
</evidence>
<sequence>MSHVLSAWASLPTQQCIINPSLKELVDGGLSQRTRDVTFSDMNGLLLRRYGFKSTRRYQGTPPLDGTSVPSGRIVQVLCMLVGKLQGGGSERKLPPGESDNRRCGKSGASREPIKTMWACERDLMTTRESPRLKGCCLQGCYFPLLGRDIPEPFDIALISAHCSRDDLDICSDPNPMKTPPRNQELGMF</sequence>
<dbReference type="EMBL" id="KN847041">
    <property type="protein sequence ID" value="KIW30800.1"/>
    <property type="molecule type" value="Genomic_DNA"/>
</dbReference>
<feature type="region of interest" description="Disordered" evidence="1">
    <location>
        <begin position="88"/>
        <end position="110"/>
    </location>
</feature>
<proteinExistence type="predicted"/>
<feature type="compositionally biased region" description="Basic and acidic residues" evidence="1">
    <location>
        <begin position="90"/>
        <end position="103"/>
    </location>
</feature>
<dbReference type="AlphaFoldDB" id="A0A0D2CL33"/>
<name>A0A0D2CL33_9EURO</name>
<gene>
    <name evidence="2" type="ORF">PV07_02501</name>
</gene>